<comment type="caution">
    <text evidence="5">The sequence shown here is derived from an EMBL/GenBank/DDBJ whole genome shotgun (WGS) entry which is preliminary data.</text>
</comment>
<evidence type="ECO:0000256" key="1">
    <source>
        <dbReference type="ARBA" id="ARBA00023002"/>
    </source>
</evidence>
<organism evidence="5 6">
    <name type="scientific">Candidatus Solincola sediminis</name>
    <dbReference type="NCBI Taxonomy" id="1797199"/>
    <lineage>
        <taxon>Bacteria</taxon>
        <taxon>Bacillati</taxon>
        <taxon>Actinomycetota</taxon>
        <taxon>Candidatus Geothermincolia</taxon>
        <taxon>Candidatus Geothermincolales</taxon>
        <taxon>Candidatus Geothermincolaceae</taxon>
        <taxon>Candidatus Solincola</taxon>
    </lineage>
</organism>
<gene>
    <name evidence="5" type="ORF">A2Y75_08040</name>
</gene>
<keyword evidence="2" id="KW-0175">Coiled coil</keyword>
<dbReference type="PANTHER" id="PTHR42897">
    <property type="entry name" value="PYRUVATE SYNTHASE SUBUNIT PORB"/>
    <property type="match status" value="1"/>
</dbReference>
<dbReference type="Pfam" id="PF02775">
    <property type="entry name" value="TPP_enzyme_C"/>
    <property type="match status" value="1"/>
</dbReference>
<dbReference type="GO" id="GO:0016491">
    <property type="term" value="F:oxidoreductase activity"/>
    <property type="evidence" value="ECO:0007669"/>
    <property type="project" value="UniProtKB-KW"/>
</dbReference>
<reference evidence="5 6" key="1">
    <citation type="journal article" date="2016" name="Nat. Commun.">
        <title>Thousands of microbial genomes shed light on interconnected biogeochemical processes in an aquifer system.</title>
        <authorList>
            <person name="Anantharaman K."/>
            <person name="Brown C.T."/>
            <person name="Hug L.A."/>
            <person name="Sharon I."/>
            <person name="Castelle C.J."/>
            <person name="Probst A.J."/>
            <person name="Thomas B.C."/>
            <person name="Singh A."/>
            <person name="Wilkins M.J."/>
            <person name="Karaoz U."/>
            <person name="Brodie E.L."/>
            <person name="Williams K.H."/>
            <person name="Hubbard S.S."/>
            <person name="Banfield J.F."/>
        </authorList>
    </citation>
    <scope>NUCLEOTIDE SEQUENCE [LARGE SCALE GENOMIC DNA]</scope>
</reference>
<dbReference type="Proteomes" id="UP000177876">
    <property type="component" value="Unassembled WGS sequence"/>
</dbReference>
<keyword evidence="1" id="KW-0560">Oxidoreductase</keyword>
<feature type="coiled-coil region" evidence="2">
    <location>
        <begin position="268"/>
        <end position="295"/>
    </location>
</feature>
<dbReference type="InterPro" id="IPR051479">
    <property type="entry name" value="PorB-like"/>
</dbReference>
<dbReference type="GO" id="GO:0000287">
    <property type="term" value="F:magnesium ion binding"/>
    <property type="evidence" value="ECO:0007669"/>
    <property type="project" value="UniProtKB-ARBA"/>
</dbReference>
<dbReference type="InterPro" id="IPR011766">
    <property type="entry name" value="TPP_enzyme_TPP-bd"/>
</dbReference>
<evidence type="ECO:0000313" key="5">
    <source>
        <dbReference type="EMBL" id="OFW56720.1"/>
    </source>
</evidence>
<feature type="region of interest" description="Disordered" evidence="3">
    <location>
        <begin position="303"/>
        <end position="323"/>
    </location>
</feature>
<feature type="compositionally biased region" description="Basic and acidic residues" evidence="3">
    <location>
        <begin position="308"/>
        <end position="323"/>
    </location>
</feature>
<keyword evidence="5" id="KW-0670">Pyruvate</keyword>
<sequence>MEREGRIINLMEPGHTGCAGCGQAIAARLVMKAAGPKVIVANATGCLEVYTTTYPRSSWEVPWIHSLFENAASVASGMEACLKAMGKYDGIKIIAQAGDGGTADIGIGCLSGMFERRHDILYVCYDNEGYMNTGYQRSSLTPFAARTTTSPSGTLSWGNVTRKKNMPLIAVAHGVPYVATATPAEPRDLMRKVQKALEIEGSKYLHILVPCVPGWGYESEETLELARLAVETGLFPIFEIENGVVTKIRRPKERKPVEAYLRPQKRFAHLFQQENEQLVAEMQQLADENLAIEEGPARLFGMSSLPEMKNEELDLPPKAETEG</sequence>
<dbReference type="STRING" id="1797197.A2Y75_08040"/>
<accession>A0A1F2WIQ4</accession>
<protein>
    <submittedName>
        <fullName evidence="5">Pyruvate ferredoxin oxidoreductase</fullName>
    </submittedName>
</protein>
<dbReference type="SUPFAM" id="SSF52518">
    <property type="entry name" value="Thiamin diphosphate-binding fold (THDP-binding)"/>
    <property type="match status" value="1"/>
</dbReference>
<dbReference type="GO" id="GO:0030976">
    <property type="term" value="F:thiamine pyrophosphate binding"/>
    <property type="evidence" value="ECO:0007669"/>
    <property type="project" value="InterPro"/>
</dbReference>
<evidence type="ECO:0000259" key="4">
    <source>
        <dbReference type="Pfam" id="PF02775"/>
    </source>
</evidence>
<dbReference type="InterPro" id="IPR029061">
    <property type="entry name" value="THDP-binding"/>
</dbReference>
<dbReference type="PANTHER" id="PTHR42897:SF2">
    <property type="entry name" value="PYRUVATE SYNTHASE SUBUNIT PORB"/>
    <property type="match status" value="1"/>
</dbReference>
<dbReference type="CDD" id="cd03376">
    <property type="entry name" value="TPP_PFOR_porB_like"/>
    <property type="match status" value="1"/>
</dbReference>
<evidence type="ECO:0000256" key="2">
    <source>
        <dbReference type="SAM" id="Coils"/>
    </source>
</evidence>
<dbReference type="AlphaFoldDB" id="A0A1F2WIQ4"/>
<feature type="domain" description="Thiamine pyrophosphate enzyme TPP-binding" evidence="4">
    <location>
        <begin position="44"/>
        <end position="206"/>
    </location>
</feature>
<evidence type="ECO:0000313" key="6">
    <source>
        <dbReference type="Proteomes" id="UP000177876"/>
    </source>
</evidence>
<dbReference type="Gene3D" id="3.40.50.970">
    <property type="match status" value="2"/>
</dbReference>
<dbReference type="EMBL" id="MELK01000041">
    <property type="protein sequence ID" value="OFW56720.1"/>
    <property type="molecule type" value="Genomic_DNA"/>
</dbReference>
<name>A0A1F2WIQ4_9ACTN</name>
<proteinExistence type="predicted"/>
<evidence type="ECO:0000256" key="3">
    <source>
        <dbReference type="SAM" id="MobiDB-lite"/>
    </source>
</evidence>